<protein>
    <submittedName>
        <fullName evidence="2">DUF397 domain-containing protein</fullName>
    </submittedName>
</protein>
<dbReference type="Pfam" id="PF04149">
    <property type="entry name" value="DUF397"/>
    <property type="match status" value="2"/>
</dbReference>
<dbReference type="RefSeq" id="WP_386404199.1">
    <property type="nucleotide sequence ID" value="NZ_JBHSPT010000088.1"/>
</dbReference>
<comment type="caution">
    <text evidence="2">The sequence shown here is derived from an EMBL/GenBank/DDBJ whole genome shotgun (WGS) entry which is preliminary data.</text>
</comment>
<keyword evidence="3" id="KW-1185">Reference proteome</keyword>
<evidence type="ECO:0000313" key="2">
    <source>
        <dbReference type="EMBL" id="MFC6059617.1"/>
    </source>
</evidence>
<reference evidence="3" key="1">
    <citation type="journal article" date="2019" name="Int. J. Syst. Evol. Microbiol.">
        <title>The Global Catalogue of Microorganisms (GCM) 10K type strain sequencing project: providing services to taxonomists for standard genome sequencing and annotation.</title>
        <authorList>
            <consortium name="The Broad Institute Genomics Platform"/>
            <consortium name="The Broad Institute Genome Sequencing Center for Infectious Disease"/>
            <person name="Wu L."/>
            <person name="Ma J."/>
        </authorList>
    </citation>
    <scope>NUCLEOTIDE SEQUENCE [LARGE SCALE GENOMIC DNA]</scope>
    <source>
        <strain evidence="3">JCM 12763</strain>
    </source>
</reference>
<accession>A0ABW1M9D3</accession>
<feature type="domain" description="DUF397" evidence="1">
    <location>
        <begin position="11"/>
        <end position="29"/>
    </location>
</feature>
<dbReference type="Proteomes" id="UP001596242">
    <property type="component" value="Unassembled WGS sequence"/>
</dbReference>
<gene>
    <name evidence="2" type="ORF">ACFP50_30680</name>
</gene>
<name>A0ABW1M9D3_9ACTN</name>
<feature type="domain" description="DUF397" evidence="1">
    <location>
        <begin position="34"/>
        <end position="89"/>
    </location>
</feature>
<sequence>MRPSTVLRNVEWRKSSYSGSNGGDCVECTVNDGATWRTASYSGNTGGDCVEVADGCPAGAVPVRDSKNPTGPVVTIGAPAWQTFVNTLR</sequence>
<dbReference type="InterPro" id="IPR007278">
    <property type="entry name" value="DUF397"/>
</dbReference>
<evidence type="ECO:0000259" key="1">
    <source>
        <dbReference type="Pfam" id="PF04149"/>
    </source>
</evidence>
<evidence type="ECO:0000313" key="3">
    <source>
        <dbReference type="Proteomes" id="UP001596242"/>
    </source>
</evidence>
<dbReference type="EMBL" id="JBHSPT010000088">
    <property type="protein sequence ID" value="MFC6059617.1"/>
    <property type="molecule type" value="Genomic_DNA"/>
</dbReference>
<organism evidence="2 3">
    <name type="scientific">Streptomyces pratens</name>
    <dbReference type="NCBI Taxonomy" id="887456"/>
    <lineage>
        <taxon>Bacteria</taxon>
        <taxon>Bacillati</taxon>
        <taxon>Actinomycetota</taxon>
        <taxon>Actinomycetes</taxon>
        <taxon>Kitasatosporales</taxon>
        <taxon>Streptomycetaceae</taxon>
        <taxon>Streptomyces</taxon>
    </lineage>
</organism>
<proteinExistence type="predicted"/>